<evidence type="ECO:0000313" key="4">
    <source>
        <dbReference type="Proteomes" id="UP001497497"/>
    </source>
</evidence>
<accession>A0AAV2HJR4</accession>
<organism evidence="3 4">
    <name type="scientific">Lymnaea stagnalis</name>
    <name type="common">Great pond snail</name>
    <name type="synonym">Helix stagnalis</name>
    <dbReference type="NCBI Taxonomy" id="6523"/>
    <lineage>
        <taxon>Eukaryota</taxon>
        <taxon>Metazoa</taxon>
        <taxon>Spiralia</taxon>
        <taxon>Lophotrochozoa</taxon>
        <taxon>Mollusca</taxon>
        <taxon>Gastropoda</taxon>
        <taxon>Heterobranchia</taxon>
        <taxon>Euthyneura</taxon>
        <taxon>Panpulmonata</taxon>
        <taxon>Hygrophila</taxon>
        <taxon>Lymnaeoidea</taxon>
        <taxon>Lymnaeidae</taxon>
        <taxon>Lymnaea</taxon>
    </lineage>
</organism>
<evidence type="ECO:0008006" key="5">
    <source>
        <dbReference type="Google" id="ProtNLM"/>
    </source>
</evidence>
<gene>
    <name evidence="3" type="ORF">GSLYS_00008220001</name>
</gene>
<evidence type="ECO:0000256" key="2">
    <source>
        <dbReference type="SAM" id="Phobius"/>
    </source>
</evidence>
<evidence type="ECO:0000256" key="1">
    <source>
        <dbReference type="SAM" id="MobiDB-lite"/>
    </source>
</evidence>
<sequence length="387" mass="40491">MTVDTGSGSKGKMYFFASTGAATELKRDVGSAANAFVCEHRSNASYCGVTCSGAANCNTTGYSVSGIRQDECRTLCRTKNGCWMYWFDDKQCLLGVLSCWKASLHSGPGTATVDRTDTQSRPPDSASVSPPTAAISELAITTAKWVAAGTGFVTELRAATSTATGGTLADAAAARTITVFATQTVTVTASPVAQLAPSTSCQPGCTDTVTLHSTHSSQCPDVVHDSGPSSALMTSFLNVDTVTASRHAIPTSALAPGSVMLASSSSLRSRSTATVHTEGHSSQYTTSPLSDLVVSFSAPWHAPSSSLPFARQRKELRAAIVEKLTIPRVDLSKTRRTKISVHDTRPVATVSGATACIFLGCSVAAIVALDVPVLVKHLKHILRRCKR</sequence>
<feature type="region of interest" description="Disordered" evidence="1">
    <location>
        <begin position="106"/>
        <end position="131"/>
    </location>
</feature>
<dbReference type="AlphaFoldDB" id="A0AAV2HJR4"/>
<keyword evidence="2" id="KW-1133">Transmembrane helix</keyword>
<keyword evidence="2" id="KW-0472">Membrane</keyword>
<dbReference type="EMBL" id="CAXITT010000166">
    <property type="protein sequence ID" value="CAL1534260.1"/>
    <property type="molecule type" value="Genomic_DNA"/>
</dbReference>
<proteinExistence type="predicted"/>
<reference evidence="3 4" key="1">
    <citation type="submission" date="2024-04" db="EMBL/GenBank/DDBJ databases">
        <authorList>
            <consortium name="Genoscope - CEA"/>
            <person name="William W."/>
        </authorList>
    </citation>
    <scope>NUCLEOTIDE SEQUENCE [LARGE SCALE GENOMIC DNA]</scope>
</reference>
<keyword evidence="2" id="KW-0812">Transmembrane</keyword>
<protein>
    <recommendedName>
        <fullName evidence="5">Apple domain-containing protein</fullName>
    </recommendedName>
</protein>
<dbReference type="Proteomes" id="UP001497497">
    <property type="component" value="Unassembled WGS sequence"/>
</dbReference>
<feature type="compositionally biased region" description="Polar residues" evidence="1">
    <location>
        <begin position="119"/>
        <end position="130"/>
    </location>
</feature>
<evidence type="ECO:0000313" key="3">
    <source>
        <dbReference type="EMBL" id="CAL1534260.1"/>
    </source>
</evidence>
<name>A0AAV2HJR4_LYMST</name>
<keyword evidence="4" id="KW-1185">Reference proteome</keyword>
<feature type="transmembrane region" description="Helical" evidence="2">
    <location>
        <begin position="352"/>
        <end position="375"/>
    </location>
</feature>
<comment type="caution">
    <text evidence="3">The sequence shown here is derived from an EMBL/GenBank/DDBJ whole genome shotgun (WGS) entry which is preliminary data.</text>
</comment>